<dbReference type="InterPro" id="IPR011990">
    <property type="entry name" value="TPR-like_helical_dom_sf"/>
</dbReference>
<evidence type="ECO:0000313" key="2">
    <source>
        <dbReference type="EMBL" id="MCD7448331.1"/>
    </source>
</evidence>
<protein>
    <recommendedName>
        <fullName evidence="4">Pentatricopeptide repeat-containing protein</fullName>
    </recommendedName>
</protein>
<dbReference type="InterPro" id="IPR004493">
    <property type="entry name" value="Leu-tRNA-synth_Ia_arc/euk"/>
</dbReference>
<dbReference type="Proteomes" id="UP000823775">
    <property type="component" value="Unassembled WGS sequence"/>
</dbReference>
<proteinExistence type="inferred from homology"/>
<reference evidence="2 3" key="1">
    <citation type="journal article" date="2021" name="BMC Genomics">
        <title>Datura genome reveals duplications of psychoactive alkaloid biosynthetic genes and high mutation rate following tissue culture.</title>
        <authorList>
            <person name="Rajewski A."/>
            <person name="Carter-House D."/>
            <person name="Stajich J."/>
            <person name="Litt A."/>
        </authorList>
    </citation>
    <scope>NUCLEOTIDE SEQUENCE [LARGE SCALE GENOMIC DNA]</scope>
    <source>
        <strain evidence="2">AR-01</strain>
    </source>
</reference>
<dbReference type="PANTHER" id="PTHR45794">
    <property type="entry name" value="LEUCYL-TRNA SYNTHETASE"/>
    <property type="match status" value="1"/>
</dbReference>
<dbReference type="EMBL" id="JACEIK010000058">
    <property type="protein sequence ID" value="MCD7448331.1"/>
    <property type="molecule type" value="Genomic_DNA"/>
</dbReference>
<comment type="similarity">
    <text evidence="1">Belongs to the class-I aminoacyl-tRNA synthetase family.</text>
</comment>
<gene>
    <name evidence="2" type="ORF">HAX54_040775</name>
</gene>
<dbReference type="Gene3D" id="1.25.40.10">
    <property type="entry name" value="Tetratricopeptide repeat domain"/>
    <property type="match status" value="1"/>
</dbReference>
<evidence type="ECO:0000256" key="1">
    <source>
        <dbReference type="ARBA" id="ARBA00005594"/>
    </source>
</evidence>
<organism evidence="2 3">
    <name type="scientific">Datura stramonium</name>
    <name type="common">Jimsonweed</name>
    <name type="synonym">Common thornapple</name>
    <dbReference type="NCBI Taxonomy" id="4076"/>
    <lineage>
        <taxon>Eukaryota</taxon>
        <taxon>Viridiplantae</taxon>
        <taxon>Streptophyta</taxon>
        <taxon>Embryophyta</taxon>
        <taxon>Tracheophyta</taxon>
        <taxon>Spermatophyta</taxon>
        <taxon>Magnoliopsida</taxon>
        <taxon>eudicotyledons</taxon>
        <taxon>Gunneridae</taxon>
        <taxon>Pentapetalae</taxon>
        <taxon>asterids</taxon>
        <taxon>lamiids</taxon>
        <taxon>Solanales</taxon>
        <taxon>Solanaceae</taxon>
        <taxon>Solanoideae</taxon>
        <taxon>Datureae</taxon>
        <taxon>Datura</taxon>
    </lineage>
</organism>
<keyword evidence="3" id="KW-1185">Reference proteome</keyword>
<dbReference type="PANTHER" id="PTHR45794:SF1">
    <property type="entry name" value="LEUCINE--TRNA LIGASE, CYTOPLASMIC"/>
    <property type="match status" value="1"/>
</dbReference>
<evidence type="ECO:0008006" key="4">
    <source>
        <dbReference type="Google" id="ProtNLM"/>
    </source>
</evidence>
<comment type="caution">
    <text evidence="2">The sequence shown here is derived from an EMBL/GenBank/DDBJ whole genome shotgun (WGS) entry which is preliminary data.</text>
</comment>
<sequence length="352" mass="39889">MSTAPEDKLRRFLQQLQGKTAIEKALTSVDVELTVDLVARGELVKLMMPLKFRGLEGKRLCPVYKKARQAGCRISLTAYKLLLMRLSRFGKCGMLLNIWNEMQESGYSSDMQVYEHVINGLCNIGQLENAVCEIAYRLFLKIKIARGKQNSQTYWRAKEGGISSLQSAGSATVSAFRVWNMTTIKDQPFTILSCLAIRLNLLFALASTALYRRVIFEKLCEAEGTEVLFCIIMEGNMKTFLKHGGLKRYFLCLKLFCGNGNECILTSVVATKEIAWMQEVLAVEPSFRNGLPSICRQCVANEINIAVRTAEKNYNEYMFREALRTGFMIFRAARDEYRLSCGSGGMNRNMLW</sequence>
<evidence type="ECO:0000313" key="3">
    <source>
        <dbReference type="Proteomes" id="UP000823775"/>
    </source>
</evidence>
<name>A0ABS8RQ26_DATST</name>
<accession>A0ABS8RQ26</accession>